<keyword evidence="2" id="KW-1185">Reference proteome</keyword>
<organism evidence="1 2">
    <name type="scientific">Nephila pilipes</name>
    <name type="common">Giant wood spider</name>
    <name type="synonym">Nephila maculata</name>
    <dbReference type="NCBI Taxonomy" id="299642"/>
    <lineage>
        <taxon>Eukaryota</taxon>
        <taxon>Metazoa</taxon>
        <taxon>Ecdysozoa</taxon>
        <taxon>Arthropoda</taxon>
        <taxon>Chelicerata</taxon>
        <taxon>Arachnida</taxon>
        <taxon>Araneae</taxon>
        <taxon>Araneomorphae</taxon>
        <taxon>Entelegynae</taxon>
        <taxon>Araneoidea</taxon>
        <taxon>Nephilidae</taxon>
        <taxon>Nephila</taxon>
    </lineage>
</organism>
<accession>A0A8X6NBE2</accession>
<dbReference type="AlphaFoldDB" id="A0A8X6NBE2"/>
<sequence>MTGGFKLITSGPTAIETKLGWTLFGKNGTDCESRRAQIKVRNGEVIKAVQNLYPLELSTAEEPSSKFSGRRR</sequence>
<proteinExistence type="predicted"/>
<gene>
    <name evidence="1" type="ORF">NPIL_149591</name>
</gene>
<evidence type="ECO:0000313" key="1">
    <source>
        <dbReference type="EMBL" id="GFT03913.1"/>
    </source>
</evidence>
<reference evidence="1" key="1">
    <citation type="submission" date="2020-08" db="EMBL/GenBank/DDBJ databases">
        <title>Multicomponent nature underlies the extraordinary mechanical properties of spider dragline silk.</title>
        <authorList>
            <person name="Kono N."/>
            <person name="Nakamura H."/>
            <person name="Mori M."/>
            <person name="Yoshida Y."/>
            <person name="Ohtoshi R."/>
            <person name="Malay A.D."/>
            <person name="Moran D.A.P."/>
            <person name="Tomita M."/>
            <person name="Numata K."/>
            <person name="Arakawa K."/>
        </authorList>
    </citation>
    <scope>NUCLEOTIDE SEQUENCE</scope>
</reference>
<dbReference type="EMBL" id="BMAW01102360">
    <property type="protein sequence ID" value="GFT03913.1"/>
    <property type="molecule type" value="Genomic_DNA"/>
</dbReference>
<dbReference type="Proteomes" id="UP000887013">
    <property type="component" value="Unassembled WGS sequence"/>
</dbReference>
<evidence type="ECO:0000313" key="2">
    <source>
        <dbReference type="Proteomes" id="UP000887013"/>
    </source>
</evidence>
<protein>
    <submittedName>
        <fullName evidence="1">Uncharacterized protein</fullName>
    </submittedName>
</protein>
<comment type="caution">
    <text evidence="1">The sequence shown here is derived from an EMBL/GenBank/DDBJ whole genome shotgun (WGS) entry which is preliminary data.</text>
</comment>
<name>A0A8X6NBE2_NEPPI</name>